<dbReference type="KEGG" id="dqu:106745313"/>
<dbReference type="GO" id="GO:0005763">
    <property type="term" value="C:mitochondrial small ribosomal subunit"/>
    <property type="evidence" value="ECO:0007669"/>
    <property type="project" value="TreeGrafter"/>
</dbReference>
<dbReference type="Gene3D" id="4.10.640.10">
    <property type="entry name" value="Ribosomal protein S18"/>
    <property type="match status" value="1"/>
</dbReference>
<keyword evidence="4" id="KW-1185">Reference proteome</keyword>
<keyword evidence="2 5" id="KW-0689">Ribosomal protein</keyword>
<dbReference type="Proteomes" id="UP000515204">
    <property type="component" value="Unplaced"/>
</dbReference>
<comment type="similarity">
    <text evidence="1">Belongs to the bacterial ribosomal protein bS18 family.</text>
</comment>
<organism evidence="4 5">
    <name type="scientific">Dinoponera quadriceps</name>
    <name type="common">South American ant</name>
    <dbReference type="NCBI Taxonomy" id="609295"/>
    <lineage>
        <taxon>Eukaryota</taxon>
        <taxon>Metazoa</taxon>
        <taxon>Ecdysozoa</taxon>
        <taxon>Arthropoda</taxon>
        <taxon>Hexapoda</taxon>
        <taxon>Insecta</taxon>
        <taxon>Pterygota</taxon>
        <taxon>Neoptera</taxon>
        <taxon>Endopterygota</taxon>
        <taxon>Hymenoptera</taxon>
        <taxon>Apocrita</taxon>
        <taxon>Aculeata</taxon>
        <taxon>Formicoidea</taxon>
        <taxon>Formicidae</taxon>
        <taxon>Ponerinae</taxon>
        <taxon>Ponerini</taxon>
        <taxon>Dinoponera</taxon>
    </lineage>
</organism>
<dbReference type="Pfam" id="PF01084">
    <property type="entry name" value="Ribosomal_S18"/>
    <property type="match status" value="1"/>
</dbReference>
<protein>
    <submittedName>
        <fullName evidence="5">28S ribosomal protein S18c, mitochondrial</fullName>
    </submittedName>
</protein>
<dbReference type="RefSeq" id="XP_014476299.1">
    <property type="nucleotide sequence ID" value="XM_014620813.1"/>
</dbReference>
<evidence type="ECO:0000313" key="4">
    <source>
        <dbReference type="Proteomes" id="UP000515204"/>
    </source>
</evidence>
<dbReference type="PANTHER" id="PTHR13479:SF40">
    <property type="entry name" value="SMALL RIBOSOMAL SUBUNIT PROTEIN BS18M"/>
    <property type="match status" value="1"/>
</dbReference>
<dbReference type="SUPFAM" id="SSF46911">
    <property type="entry name" value="Ribosomal protein S18"/>
    <property type="match status" value="1"/>
</dbReference>
<keyword evidence="3" id="KW-0687">Ribonucleoprotein</keyword>
<dbReference type="OrthoDB" id="10066799at2759"/>
<evidence type="ECO:0000256" key="2">
    <source>
        <dbReference type="ARBA" id="ARBA00022980"/>
    </source>
</evidence>
<dbReference type="GO" id="GO:0032543">
    <property type="term" value="P:mitochondrial translation"/>
    <property type="evidence" value="ECO:0007669"/>
    <property type="project" value="TreeGrafter"/>
</dbReference>
<dbReference type="InterPro" id="IPR036870">
    <property type="entry name" value="Ribosomal_bS18_sf"/>
</dbReference>
<dbReference type="InterPro" id="IPR001648">
    <property type="entry name" value="Ribosomal_bS18"/>
</dbReference>
<dbReference type="CTD" id="51023"/>
<evidence type="ECO:0000256" key="1">
    <source>
        <dbReference type="ARBA" id="ARBA00005589"/>
    </source>
</evidence>
<accession>A0A6P3XEK7</accession>
<dbReference type="GO" id="GO:0003735">
    <property type="term" value="F:structural constituent of ribosome"/>
    <property type="evidence" value="ECO:0007669"/>
    <property type="project" value="InterPro"/>
</dbReference>
<evidence type="ECO:0000256" key="3">
    <source>
        <dbReference type="ARBA" id="ARBA00023274"/>
    </source>
</evidence>
<dbReference type="GO" id="GO:0070181">
    <property type="term" value="F:small ribosomal subunit rRNA binding"/>
    <property type="evidence" value="ECO:0007669"/>
    <property type="project" value="TreeGrafter"/>
</dbReference>
<gene>
    <name evidence="5" type="primary">LOC106745313</name>
</gene>
<dbReference type="GeneID" id="106745313"/>
<evidence type="ECO:0000313" key="5">
    <source>
        <dbReference type="RefSeq" id="XP_014476299.1"/>
    </source>
</evidence>
<sequence>MISPAILGRISTFVAGKFYKSCFRTISKSSTVSSTESNVMFEDDMPIKLKNPYVREKRQCILCRFNVEPDYKNVRLLSQFQSRYTGKTYEKHITGLCEYKQKRVEEEIIKAQNAGLMGYVTKEPEYVKDPPLFDPNHPFKPNKF</sequence>
<name>A0A6P3XEK7_DINQU</name>
<dbReference type="PANTHER" id="PTHR13479">
    <property type="entry name" value="30S RIBOSOMAL PROTEIN S18"/>
    <property type="match status" value="1"/>
</dbReference>
<reference evidence="5" key="1">
    <citation type="submission" date="2025-08" db="UniProtKB">
        <authorList>
            <consortium name="RefSeq"/>
        </authorList>
    </citation>
    <scope>IDENTIFICATION</scope>
</reference>
<dbReference type="AlphaFoldDB" id="A0A6P3XEK7"/>
<proteinExistence type="inferred from homology"/>